<dbReference type="EMBL" id="CAFBOF010000009">
    <property type="protein sequence ID" value="CAB4973605.1"/>
    <property type="molecule type" value="Genomic_DNA"/>
</dbReference>
<dbReference type="EMBL" id="CAFBMM010000050">
    <property type="protein sequence ID" value="CAB4909684.1"/>
    <property type="molecule type" value="Genomic_DNA"/>
</dbReference>
<gene>
    <name evidence="2" type="ORF">UFOPK2683_00012</name>
    <name evidence="3" type="ORF">UFOPK3605_01014</name>
    <name evidence="4" type="ORF">UFOPK3897_00660</name>
    <name evidence="5" type="ORF">UFOPK4121_00409</name>
</gene>
<evidence type="ECO:0000313" key="3">
    <source>
        <dbReference type="EMBL" id="CAB4909684.1"/>
    </source>
</evidence>
<evidence type="ECO:0000313" key="2">
    <source>
        <dbReference type="EMBL" id="CAB4711377.1"/>
    </source>
</evidence>
<sequence>MIATSLVVLALVALSACGGGGGSSSATKNERGTNTSKKTKESEKTKDLGCRFIVASTRPRETTPPPVTEFLTTAVAESAPCYDKITFTFDGGGGDDVPPGYLVEYRKKPYLEGAASSTAGFSEAKYVLYVEMRPVSVEDRRFAGRPRSTYKGNLRLGLKGMKHTVIVEWLSKASPELFDRGFGNDKSTTTLVPDPAFVPAPNDPDYSRVVWLIGVDEKRPFTVDAANNPPRISVLVMR</sequence>
<evidence type="ECO:0000313" key="4">
    <source>
        <dbReference type="EMBL" id="CAB4973605.1"/>
    </source>
</evidence>
<evidence type="ECO:0000256" key="1">
    <source>
        <dbReference type="SAM" id="MobiDB-lite"/>
    </source>
</evidence>
<evidence type="ECO:0000313" key="5">
    <source>
        <dbReference type="EMBL" id="CAB5016888.1"/>
    </source>
</evidence>
<name>A0A6J7QGU6_9ZZZZ</name>
<feature type="region of interest" description="Disordered" evidence="1">
    <location>
        <begin position="18"/>
        <end position="44"/>
    </location>
</feature>
<protein>
    <submittedName>
        <fullName evidence="5">Unannotated protein</fullName>
    </submittedName>
</protein>
<organism evidence="5">
    <name type="scientific">freshwater metagenome</name>
    <dbReference type="NCBI Taxonomy" id="449393"/>
    <lineage>
        <taxon>unclassified sequences</taxon>
        <taxon>metagenomes</taxon>
        <taxon>ecological metagenomes</taxon>
    </lineage>
</organism>
<dbReference type="EMBL" id="CAFBPQ010000007">
    <property type="protein sequence ID" value="CAB5016888.1"/>
    <property type="molecule type" value="Genomic_DNA"/>
</dbReference>
<dbReference type="AlphaFoldDB" id="A0A6J7QGU6"/>
<proteinExistence type="predicted"/>
<accession>A0A6J7QGU6</accession>
<reference evidence="5" key="1">
    <citation type="submission" date="2020-05" db="EMBL/GenBank/DDBJ databases">
        <authorList>
            <person name="Chiriac C."/>
            <person name="Salcher M."/>
            <person name="Ghai R."/>
            <person name="Kavagutti S V."/>
        </authorList>
    </citation>
    <scope>NUCLEOTIDE SEQUENCE</scope>
</reference>
<dbReference type="EMBL" id="CAEZYK010000001">
    <property type="protein sequence ID" value="CAB4711377.1"/>
    <property type="molecule type" value="Genomic_DNA"/>
</dbReference>